<evidence type="ECO:0000256" key="1">
    <source>
        <dbReference type="SAM" id="Phobius"/>
    </source>
</evidence>
<keyword evidence="1" id="KW-0812">Transmembrane</keyword>
<evidence type="ECO:0000313" key="3">
    <source>
        <dbReference type="Proteomes" id="UP000230869"/>
    </source>
</evidence>
<evidence type="ECO:0000313" key="2">
    <source>
        <dbReference type="EMBL" id="PIR13224.1"/>
    </source>
</evidence>
<feature type="transmembrane region" description="Helical" evidence="1">
    <location>
        <begin position="113"/>
        <end position="135"/>
    </location>
</feature>
<feature type="transmembrane region" description="Helical" evidence="1">
    <location>
        <begin position="80"/>
        <end position="101"/>
    </location>
</feature>
<proteinExistence type="predicted"/>
<keyword evidence="1" id="KW-1133">Transmembrane helix</keyword>
<reference evidence="2 3" key="1">
    <citation type="submission" date="2017-09" db="EMBL/GenBank/DDBJ databases">
        <title>Depth-based differentiation of microbial function through sediment-hosted aquifers and enrichment of novel symbionts in the deep terrestrial subsurface.</title>
        <authorList>
            <person name="Probst A.J."/>
            <person name="Ladd B."/>
            <person name="Jarett J.K."/>
            <person name="Geller-Mcgrath D.E."/>
            <person name="Sieber C.M."/>
            <person name="Emerson J.B."/>
            <person name="Anantharaman K."/>
            <person name="Thomas B.C."/>
            <person name="Malmstrom R."/>
            <person name="Stieglmeier M."/>
            <person name="Klingl A."/>
            <person name="Woyke T."/>
            <person name="Ryan C.M."/>
            <person name="Banfield J.F."/>
        </authorList>
    </citation>
    <scope>NUCLEOTIDE SEQUENCE [LARGE SCALE GENOMIC DNA]</scope>
    <source>
        <strain evidence="2">CG11_big_fil_rev_8_21_14_0_20_39_10</strain>
    </source>
</reference>
<keyword evidence="1" id="KW-0472">Membrane</keyword>
<dbReference type="AlphaFoldDB" id="A0A2M6K8P0"/>
<dbReference type="Proteomes" id="UP000230869">
    <property type="component" value="Unassembled WGS sequence"/>
</dbReference>
<dbReference type="EMBL" id="PCWW01000050">
    <property type="protein sequence ID" value="PIR13224.1"/>
    <property type="molecule type" value="Genomic_DNA"/>
</dbReference>
<sequence>MLYLTKTYNYLFLAKQKVFGVFGEVLRFFHIRIYLILLLAGNLVLWLSTYYINTNVSQTLVVLHYNVDFGIDLIGEVKRIFIIPAFSLVIIFVNIFLLFNFLKRKDFKFISHLLLASGLIVNLFLFIALISIYLVNFK</sequence>
<organism evidence="2 3">
    <name type="scientific">Candidatus Falkowbacteria bacterium CG11_big_fil_rev_8_21_14_0_20_39_10</name>
    <dbReference type="NCBI Taxonomy" id="1974570"/>
    <lineage>
        <taxon>Bacteria</taxon>
        <taxon>Candidatus Falkowiibacteriota</taxon>
    </lineage>
</organism>
<protein>
    <submittedName>
        <fullName evidence="2">Uncharacterized protein</fullName>
    </submittedName>
</protein>
<name>A0A2M6K8P0_9BACT</name>
<accession>A0A2M6K8P0</accession>
<gene>
    <name evidence="2" type="ORF">COV49_02925</name>
</gene>
<comment type="caution">
    <text evidence="2">The sequence shown here is derived from an EMBL/GenBank/DDBJ whole genome shotgun (WGS) entry which is preliminary data.</text>
</comment>
<feature type="transmembrane region" description="Helical" evidence="1">
    <location>
        <begin position="33"/>
        <end position="52"/>
    </location>
</feature>